<dbReference type="Gene3D" id="1.20.140.10">
    <property type="entry name" value="Butyryl-CoA Dehydrogenase, subunit A, domain 3"/>
    <property type="match status" value="1"/>
</dbReference>
<dbReference type="OrthoDB" id="9770681at2"/>
<dbReference type="EMBL" id="LT629780">
    <property type="protein sequence ID" value="SDU39515.1"/>
    <property type="molecule type" value="Genomic_DNA"/>
</dbReference>
<dbReference type="Pfam" id="PF00441">
    <property type="entry name" value="Acyl-CoA_dh_1"/>
    <property type="match status" value="1"/>
</dbReference>
<dbReference type="PROSITE" id="PS00073">
    <property type="entry name" value="ACYL_COA_DH_2"/>
    <property type="match status" value="1"/>
</dbReference>
<evidence type="ECO:0000259" key="14">
    <source>
        <dbReference type="Pfam" id="PF02770"/>
    </source>
</evidence>
<evidence type="ECO:0000256" key="5">
    <source>
        <dbReference type="ARBA" id="ARBA00023002"/>
    </source>
</evidence>
<protein>
    <recommendedName>
        <fullName evidence="9">3-sulfinopropanoyl-CoA desulfinase</fullName>
        <ecNumber evidence="7">1.3.8.10</ecNumber>
        <ecNumber evidence="8">3.13.1.4</ecNumber>
    </recommendedName>
    <alternativeName>
        <fullName evidence="11">3-sulfinopropionyl coenzyme A desulfinase</fullName>
    </alternativeName>
    <alternativeName>
        <fullName evidence="10">Cyclohex-1-ene-1-carbonyl-CoA dehydrogenase</fullName>
    </alternativeName>
</protein>
<dbReference type="AlphaFoldDB" id="A0A1H2I6E3"/>
<dbReference type="InterPro" id="IPR006091">
    <property type="entry name" value="Acyl-CoA_Oxase/DH_mid-dom"/>
</dbReference>
<evidence type="ECO:0000256" key="11">
    <source>
        <dbReference type="ARBA" id="ARBA00075603"/>
    </source>
</evidence>
<comment type="cofactor">
    <cofactor evidence="1 12">
        <name>FAD</name>
        <dbReference type="ChEBI" id="CHEBI:57692"/>
    </cofactor>
</comment>
<evidence type="ECO:0000256" key="6">
    <source>
        <dbReference type="ARBA" id="ARBA00052938"/>
    </source>
</evidence>
<dbReference type="InterPro" id="IPR009075">
    <property type="entry name" value="AcylCo_DH/oxidase_C"/>
</dbReference>
<evidence type="ECO:0000259" key="15">
    <source>
        <dbReference type="Pfam" id="PF02771"/>
    </source>
</evidence>
<dbReference type="Proteomes" id="UP000243063">
    <property type="component" value="Chromosome I"/>
</dbReference>
<evidence type="ECO:0000256" key="8">
    <source>
        <dbReference type="ARBA" id="ARBA00066461"/>
    </source>
</evidence>
<dbReference type="EC" id="3.13.1.4" evidence="8"/>
<dbReference type="InterPro" id="IPR046373">
    <property type="entry name" value="Acyl-CoA_Oxase/DH_mid-dom_sf"/>
</dbReference>
<accession>A0A1H2I6E3</accession>
<dbReference type="FunFam" id="2.40.110.10:FF:000001">
    <property type="entry name" value="Acyl-CoA dehydrogenase, mitochondrial"/>
    <property type="match status" value="1"/>
</dbReference>
<evidence type="ECO:0000256" key="1">
    <source>
        <dbReference type="ARBA" id="ARBA00001974"/>
    </source>
</evidence>
<evidence type="ECO:0000256" key="12">
    <source>
        <dbReference type="RuleBase" id="RU362125"/>
    </source>
</evidence>
<dbReference type="FunFam" id="1.10.540.10:FF:000002">
    <property type="entry name" value="Acyl-CoA dehydrogenase FadE19"/>
    <property type="match status" value="1"/>
</dbReference>
<dbReference type="EC" id="1.3.8.10" evidence="7"/>
<comment type="similarity">
    <text evidence="2 12">Belongs to the acyl-CoA dehydrogenase family.</text>
</comment>
<evidence type="ECO:0000256" key="3">
    <source>
        <dbReference type="ARBA" id="ARBA00022630"/>
    </source>
</evidence>
<keyword evidence="3 12" id="KW-0285">Flavoprotein</keyword>
<evidence type="ECO:0000256" key="4">
    <source>
        <dbReference type="ARBA" id="ARBA00022827"/>
    </source>
</evidence>
<gene>
    <name evidence="16" type="ORF">SAMN05216580_2744</name>
</gene>
<evidence type="ECO:0000313" key="16">
    <source>
        <dbReference type="EMBL" id="SDU39515.1"/>
    </source>
</evidence>
<comment type="catalytic activity">
    <reaction evidence="6">
        <text>3-sulfinopropanoyl-CoA + H2O = propanoyl-CoA + sulfite + H(+)</text>
        <dbReference type="Rhea" id="RHEA:41624"/>
        <dbReference type="ChEBI" id="CHEBI:15377"/>
        <dbReference type="ChEBI" id="CHEBI:15378"/>
        <dbReference type="ChEBI" id="CHEBI:17359"/>
        <dbReference type="ChEBI" id="CHEBI:57392"/>
        <dbReference type="ChEBI" id="CHEBI:78349"/>
        <dbReference type="EC" id="3.13.1.4"/>
    </reaction>
    <physiologicalReaction direction="left-to-right" evidence="6">
        <dbReference type="Rhea" id="RHEA:41625"/>
    </physiologicalReaction>
</comment>
<evidence type="ECO:0000256" key="10">
    <source>
        <dbReference type="ARBA" id="ARBA00072305"/>
    </source>
</evidence>
<dbReference type="GO" id="GO:0003995">
    <property type="term" value="F:acyl-CoA dehydrogenase activity"/>
    <property type="evidence" value="ECO:0007669"/>
    <property type="project" value="InterPro"/>
</dbReference>
<dbReference type="CDD" id="cd01158">
    <property type="entry name" value="SCAD_SBCAD"/>
    <property type="match status" value="1"/>
</dbReference>
<dbReference type="InterPro" id="IPR006089">
    <property type="entry name" value="Acyl-CoA_DH_CS"/>
</dbReference>
<evidence type="ECO:0000259" key="13">
    <source>
        <dbReference type="Pfam" id="PF00441"/>
    </source>
</evidence>
<dbReference type="PIRSF" id="PIRSF016578">
    <property type="entry name" value="HsaA"/>
    <property type="match status" value="1"/>
</dbReference>
<keyword evidence="5 12" id="KW-0560">Oxidoreductase</keyword>
<sequence>MNDLEFTEEQRMIRDMAHDFAQREIAPRAAAWEKAGWIDDALIAQMGELGLLGMVVPEEWGGSYIDYVAYALAVEEVSAGDGALGALMSVHNSVGCGPLLNYGTQAQKEAWLPVLAGGRAIGCFCLTEPQAGSEAHNLRTRAELKDGHWVLNGAKQFVTNGKRAKLAIVFAVTDPELGKKGLSAFLVPTDTPGFVVERAEHKMGLRASDTCAIALDDCRIPQENLLGERGKGLAIALSNLEGGRIGIAAQALGIARAAFDAALRYARERVQFGKPIIEHQSIANLLADMHTRLNAARLLTLHAARLKSAGLPCLSEASQAKLFASEMAEQVCSSAIQIHGGYGYLEDYPVERYYRDARITQIYEGTSEIQRMLIARELGNYGV</sequence>
<keyword evidence="4 12" id="KW-0274">FAD</keyword>
<proteinExistence type="inferred from homology"/>
<evidence type="ECO:0000256" key="2">
    <source>
        <dbReference type="ARBA" id="ARBA00009347"/>
    </source>
</evidence>
<dbReference type="InterPro" id="IPR009100">
    <property type="entry name" value="AcylCoA_DH/oxidase_NM_dom_sf"/>
</dbReference>
<dbReference type="SUPFAM" id="SSF47203">
    <property type="entry name" value="Acyl-CoA dehydrogenase C-terminal domain-like"/>
    <property type="match status" value="1"/>
</dbReference>
<dbReference type="Pfam" id="PF02770">
    <property type="entry name" value="Acyl-CoA_dh_M"/>
    <property type="match status" value="1"/>
</dbReference>
<dbReference type="STRING" id="1245526.SAMN05216580_2744"/>
<dbReference type="Gene3D" id="1.10.540.10">
    <property type="entry name" value="Acyl-CoA dehydrogenase/oxidase, N-terminal domain"/>
    <property type="match status" value="1"/>
</dbReference>
<name>A0A1H2I6E3_9GAMM</name>
<dbReference type="GO" id="GO:0050660">
    <property type="term" value="F:flavin adenine dinucleotide binding"/>
    <property type="evidence" value="ECO:0007669"/>
    <property type="project" value="InterPro"/>
</dbReference>
<dbReference type="PANTHER" id="PTHR43884:SF12">
    <property type="entry name" value="ISOVALERYL-COA DEHYDROGENASE, MITOCHONDRIAL-RELATED"/>
    <property type="match status" value="1"/>
</dbReference>
<dbReference type="SUPFAM" id="SSF56645">
    <property type="entry name" value="Acyl-CoA dehydrogenase NM domain-like"/>
    <property type="match status" value="1"/>
</dbReference>
<dbReference type="PANTHER" id="PTHR43884">
    <property type="entry name" value="ACYL-COA DEHYDROGENASE"/>
    <property type="match status" value="1"/>
</dbReference>
<evidence type="ECO:0000256" key="7">
    <source>
        <dbReference type="ARBA" id="ARBA00066362"/>
    </source>
</evidence>
<dbReference type="Pfam" id="PF02771">
    <property type="entry name" value="Acyl-CoA_dh_N"/>
    <property type="match status" value="1"/>
</dbReference>
<dbReference type="InterPro" id="IPR037069">
    <property type="entry name" value="AcylCoA_DH/ox_N_sf"/>
</dbReference>
<feature type="domain" description="Acyl-CoA dehydrogenase/oxidase C-terminal" evidence="13">
    <location>
        <begin position="230"/>
        <end position="378"/>
    </location>
</feature>
<evidence type="ECO:0000313" key="17">
    <source>
        <dbReference type="Proteomes" id="UP000243063"/>
    </source>
</evidence>
<organism evidence="16 17">
    <name type="scientific">Geopseudomonas guangdongensis</name>
    <dbReference type="NCBI Taxonomy" id="1245526"/>
    <lineage>
        <taxon>Bacteria</taxon>
        <taxon>Pseudomonadati</taxon>
        <taxon>Pseudomonadota</taxon>
        <taxon>Gammaproteobacteria</taxon>
        <taxon>Pseudomonadales</taxon>
        <taxon>Pseudomonadaceae</taxon>
        <taxon>Geopseudomonas</taxon>
    </lineage>
</organism>
<dbReference type="FunFam" id="1.20.140.10:FF:000004">
    <property type="entry name" value="Acyl-CoA dehydrogenase FadE25"/>
    <property type="match status" value="1"/>
</dbReference>
<reference evidence="17" key="1">
    <citation type="submission" date="2016-10" db="EMBL/GenBank/DDBJ databases">
        <authorList>
            <person name="Varghese N."/>
            <person name="Submissions S."/>
        </authorList>
    </citation>
    <scope>NUCLEOTIDE SEQUENCE [LARGE SCALE GENOMIC DNA]</scope>
    <source>
        <strain evidence="17">CCTCC 2012022</strain>
    </source>
</reference>
<dbReference type="InterPro" id="IPR013786">
    <property type="entry name" value="AcylCoA_DH/ox_N"/>
</dbReference>
<evidence type="ECO:0000256" key="9">
    <source>
        <dbReference type="ARBA" id="ARBA00068311"/>
    </source>
</evidence>
<dbReference type="InterPro" id="IPR036250">
    <property type="entry name" value="AcylCo_DH-like_C"/>
</dbReference>
<feature type="domain" description="Acyl-CoA dehydrogenase/oxidase N-terminal" evidence="15">
    <location>
        <begin position="7"/>
        <end position="118"/>
    </location>
</feature>
<dbReference type="Gene3D" id="2.40.110.10">
    <property type="entry name" value="Butyryl-CoA Dehydrogenase, subunit A, domain 2"/>
    <property type="match status" value="1"/>
</dbReference>
<feature type="domain" description="Acyl-CoA oxidase/dehydrogenase middle" evidence="14">
    <location>
        <begin position="123"/>
        <end position="218"/>
    </location>
</feature>
<keyword evidence="17" id="KW-1185">Reference proteome</keyword>
<dbReference type="RefSeq" id="WP_090215540.1">
    <property type="nucleotide sequence ID" value="NZ_LT629780.1"/>
</dbReference>